<dbReference type="PROSITE" id="PS50894">
    <property type="entry name" value="HPT"/>
    <property type="match status" value="1"/>
</dbReference>
<dbReference type="Proteomes" id="UP000068210">
    <property type="component" value="Chromosome"/>
</dbReference>
<keyword evidence="2" id="KW-0597">Phosphoprotein</keyword>
<organism evidence="4 5">
    <name type="scientific">Azotobacter chroococcum NCIMB 8003</name>
    <dbReference type="NCBI Taxonomy" id="1328314"/>
    <lineage>
        <taxon>Bacteria</taxon>
        <taxon>Pseudomonadati</taxon>
        <taxon>Pseudomonadota</taxon>
        <taxon>Gammaproteobacteria</taxon>
        <taxon>Pseudomonadales</taxon>
        <taxon>Pseudomonadaceae</taxon>
        <taxon>Azotobacter</taxon>
    </lineage>
</organism>
<evidence type="ECO:0000313" key="4">
    <source>
        <dbReference type="EMBL" id="AJE20873.1"/>
    </source>
</evidence>
<feature type="domain" description="HPt" evidence="3">
    <location>
        <begin position="17"/>
        <end position="115"/>
    </location>
</feature>
<accession>A0A0C4WHD2</accession>
<evidence type="ECO:0000256" key="1">
    <source>
        <dbReference type="ARBA" id="ARBA00023012"/>
    </source>
</evidence>
<evidence type="ECO:0000256" key="2">
    <source>
        <dbReference type="PROSITE-ProRule" id="PRU00110"/>
    </source>
</evidence>
<dbReference type="SMART" id="SM00073">
    <property type="entry name" value="HPT"/>
    <property type="match status" value="1"/>
</dbReference>
<evidence type="ECO:0000313" key="5">
    <source>
        <dbReference type="Proteomes" id="UP000068210"/>
    </source>
</evidence>
<protein>
    <submittedName>
        <fullName evidence="4">Histidine-containing phosphotransfer (HPt) domain-containing protein</fullName>
    </submittedName>
</protein>
<dbReference type="AlphaFoldDB" id="A0A0C4WHD2"/>
<dbReference type="InterPro" id="IPR036641">
    <property type="entry name" value="HPT_dom_sf"/>
</dbReference>
<dbReference type="SUPFAM" id="SSF47226">
    <property type="entry name" value="Histidine-containing phosphotransfer domain, HPT domain"/>
    <property type="match status" value="1"/>
</dbReference>
<evidence type="ECO:0000259" key="3">
    <source>
        <dbReference type="PROSITE" id="PS50894"/>
    </source>
</evidence>
<dbReference type="HOGENOM" id="CLU_157042_1_0_6"/>
<feature type="modified residue" description="Phosphohistidine" evidence="2">
    <location>
        <position position="56"/>
    </location>
</feature>
<dbReference type="EMBL" id="CP010415">
    <property type="protein sequence ID" value="AJE20873.1"/>
    <property type="molecule type" value="Genomic_DNA"/>
</dbReference>
<dbReference type="GO" id="GO:0004672">
    <property type="term" value="F:protein kinase activity"/>
    <property type="evidence" value="ECO:0007669"/>
    <property type="project" value="UniProtKB-ARBA"/>
</dbReference>
<proteinExistence type="predicted"/>
<dbReference type="Pfam" id="PF01627">
    <property type="entry name" value="Hpt"/>
    <property type="match status" value="1"/>
</dbReference>
<reference evidence="4 5" key="1">
    <citation type="journal article" date="2015" name="PLoS ONE">
        <title>Azotobacter Genomes: The Genome of Azotobacter chroococcum NCIMB 8003 (ATCC 4412).</title>
        <authorList>
            <person name="Robson R.L."/>
            <person name="Jones R."/>
            <person name="Robson R.M."/>
            <person name="Schwartz A."/>
            <person name="Richardson T.H."/>
        </authorList>
    </citation>
    <scope>NUCLEOTIDE SEQUENCE [LARGE SCALE GENOMIC DNA]</scope>
    <source>
        <strain evidence="4 5">NCIMB 8003</strain>
    </source>
</reference>
<dbReference type="STRING" id="1328314.Achr_14040"/>
<keyword evidence="1" id="KW-0902">Two-component regulatory system</keyword>
<gene>
    <name evidence="4" type="ORF">Achr_14040</name>
</gene>
<dbReference type="CDD" id="cd00088">
    <property type="entry name" value="HPT"/>
    <property type="match status" value="1"/>
</dbReference>
<sequence length="115" mass="12564">MSEHLDPSVQALLQEVMEDEYPVLLDTFLSDSEARLNALGLAHDARDAEALRRAAHSFKGSCGNMGAPLLAELCSQLEELGRAGDLAPVPALLAQAEQEFALIRTLIESERQRYS</sequence>
<keyword evidence="5" id="KW-1185">Reference proteome</keyword>
<dbReference type="Gene3D" id="1.20.120.160">
    <property type="entry name" value="HPT domain"/>
    <property type="match status" value="1"/>
</dbReference>
<dbReference type="KEGG" id="acx:Achr_14040"/>
<dbReference type="GO" id="GO:0000160">
    <property type="term" value="P:phosphorelay signal transduction system"/>
    <property type="evidence" value="ECO:0007669"/>
    <property type="project" value="UniProtKB-KW"/>
</dbReference>
<dbReference type="InterPro" id="IPR008207">
    <property type="entry name" value="Sig_transdc_His_kin_Hpt_dom"/>
</dbReference>
<name>A0A0C4WHD2_9GAMM</name>